<evidence type="ECO:0000313" key="2">
    <source>
        <dbReference type="EMBL" id="KAJ1346227.1"/>
    </source>
</evidence>
<proteinExistence type="predicted"/>
<evidence type="ECO:0000313" key="3">
    <source>
        <dbReference type="Proteomes" id="UP001196413"/>
    </source>
</evidence>
<accession>A0AAD5QC82</accession>
<feature type="compositionally biased region" description="Basic residues" evidence="1">
    <location>
        <begin position="9"/>
        <end position="20"/>
    </location>
</feature>
<sequence length="143" mass="16269">MDRRLRSSAQKRTKTSRRKLERNSNTNLVYAPSRAYANRCITYAFLDAPLGGLLATGTGGQVVDAASGPSPPLSDNQRRMPWLSSGLERNMLDEYFTTFAKRINPQASNICEEAHRILEALGRHHIHIDEVYFCWKWSSQPLF</sequence>
<organism evidence="2 3">
    <name type="scientific">Parelaphostrongylus tenuis</name>
    <name type="common">Meningeal worm</name>
    <dbReference type="NCBI Taxonomy" id="148309"/>
    <lineage>
        <taxon>Eukaryota</taxon>
        <taxon>Metazoa</taxon>
        <taxon>Ecdysozoa</taxon>
        <taxon>Nematoda</taxon>
        <taxon>Chromadorea</taxon>
        <taxon>Rhabditida</taxon>
        <taxon>Rhabditina</taxon>
        <taxon>Rhabditomorpha</taxon>
        <taxon>Strongyloidea</taxon>
        <taxon>Metastrongylidae</taxon>
        <taxon>Parelaphostrongylus</taxon>
    </lineage>
</organism>
<dbReference type="EMBL" id="JAHQIW010000152">
    <property type="protein sequence ID" value="KAJ1346227.1"/>
    <property type="molecule type" value="Genomic_DNA"/>
</dbReference>
<feature type="region of interest" description="Disordered" evidence="1">
    <location>
        <begin position="1"/>
        <end position="24"/>
    </location>
</feature>
<dbReference type="AlphaFoldDB" id="A0AAD5QC82"/>
<evidence type="ECO:0000256" key="1">
    <source>
        <dbReference type="SAM" id="MobiDB-lite"/>
    </source>
</evidence>
<name>A0AAD5QC82_PARTN</name>
<comment type="caution">
    <text evidence="2">The sequence shown here is derived from an EMBL/GenBank/DDBJ whole genome shotgun (WGS) entry which is preliminary data.</text>
</comment>
<keyword evidence="3" id="KW-1185">Reference proteome</keyword>
<gene>
    <name evidence="2" type="ORF">KIN20_000975</name>
</gene>
<reference evidence="2" key="1">
    <citation type="submission" date="2021-06" db="EMBL/GenBank/DDBJ databases">
        <title>Parelaphostrongylus tenuis whole genome reference sequence.</title>
        <authorList>
            <person name="Garwood T.J."/>
            <person name="Larsen P.A."/>
            <person name="Fountain-Jones N.M."/>
            <person name="Garbe J.R."/>
            <person name="Macchietto M.G."/>
            <person name="Kania S.A."/>
            <person name="Gerhold R.W."/>
            <person name="Richards J.E."/>
            <person name="Wolf T.M."/>
        </authorList>
    </citation>
    <scope>NUCLEOTIDE SEQUENCE</scope>
    <source>
        <strain evidence="2">MNPRO001-30</strain>
        <tissue evidence="2">Meninges</tissue>
    </source>
</reference>
<protein>
    <submittedName>
        <fullName evidence="2">Uncharacterized protein</fullName>
    </submittedName>
</protein>
<dbReference type="Proteomes" id="UP001196413">
    <property type="component" value="Unassembled WGS sequence"/>
</dbReference>